<evidence type="ECO:0000313" key="3">
    <source>
        <dbReference type="Proteomes" id="UP000322915"/>
    </source>
</evidence>
<keyword evidence="3" id="KW-1185">Reference proteome</keyword>
<protein>
    <recommendedName>
        <fullName evidence="4">DUF4263 domain-containing protein</fullName>
    </recommendedName>
</protein>
<evidence type="ECO:0000313" key="2">
    <source>
        <dbReference type="EMBL" id="KAA1161212.1"/>
    </source>
</evidence>
<organism evidence="2 3">
    <name type="scientific">Pseudoalteromonas fuliginea</name>
    <dbReference type="NCBI Taxonomy" id="1872678"/>
    <lineage>
        <taxon>Bacteria</taxon>
        <taxon>Pseudomonadati</taxon>
        <taxon>Pseudomonadota</taxon>
        <taxon>Gammaproteobacteria</taxon>
        <taxon>Alteromonadales</taxon>
        <taxon>Pseudoalteromonadaceae</taxon>
        <taxon>Pseudoalteromonas</taxon>
    </lineage>
</organism>
<evidence type="ECO:0008006" key="4">
    <source>
        <dbReference type="Google" id="ProtNLM"/>
    </source>
</evidence>
<feature type="coiled-coil region" evidence="1">
    <location>
        <begin position="46"/>
        <end position="77"/>
    </location>
</feature>
<comment type="caution">
    <text evidence="2">The sequence shown here is derived from an EMBL/GenBank/DDBJ whole genome shotgun (WGS) entry which is preliminary data.</text>
</comment>
<sequence length="411" mass="47431">MDSNLSMLKYYKRHIFTLKDMLDEIDPSSNDFTPLLEAQKYILDRILDTELRISKKKAELRELKKSLRANRNGKERSIEIKSKISNVNESLAGYKYLLYVWRCFGDGIVFKYISKWNLKRLLFEVDSPEIKQKSGFIGGKEGIEEEWKVVMSAVDHNVPAVLCDITNSIRHGDVCLLGASDPHVIEVKSSQNSNKRVKRQIESIEKIHCYFENDLGSIGGLDGMRRVAFPEDEKHHNAEINDVIRTLVNEKSCKICPEPGLHYMGIQTGTITDYDNLFDGIKEPLVYMLNQAKTDGRWDNYYPFTLSIRDAESLYRFLTGEVYLFVVIDGSILKTMFKDIGFDLHIVMSEDAGFVFSKVVDGYEEPFVYIASEHYVGRLGLEFISLKWFLEKEEFMLKEMEDELLGQLQNA</sequence>
<reference evidence="2 3" key="1">
    <citation type="submission" date="2019-01" db="EMBL/GenBank/DDBJ databases">
        <title>Genome sequences of marine Pseudoalteromonas species.</title>
        <authorList>
            <person name="Boraston A.B."/>
            <person name="Hehemann J.-H."/>
            <person name="Vickers C.J."/>
            <person name="Salama-Alber O."/>
            <person name="Abe K."/>
            <person name="Hettle A.J."/>
        </authorList>
    </citation>
    <scope>NUCLEOTIDE SEQUENCE [LARGE SCALE GENOMIC DNA]</scope>
    <source>
        <strain evidence="2 3">PS47</strain>
    </source>
</reference>
<evidence type="ECO:0000256" key="1">
    <source>
        <dbReference type="SAM" id="Coils"/>
    </source>
</evidence>
<accession>A0ABQ6RKU6</accession>
<keyword evidence="1" id="KW-0175">Coiled coil</keyword>
<name>A0ABQ6RKU6_9GAMM</name>
<proteinExistence type="predicted"/>
<dbReference type="RefSeq" id="WP_149605451.1">
    <property type="nucleotide sequence ID" value="NZ_SEUJ01000059.1"/>
</dbReference>
<dbReference type="EMBL" id="SEUJ01000059">
    <property type="protein sequence ID" value="KAA1161212.1"/>
    <property type="molecule type" value="Genomic_DNA"/>
</dbReference>
<dbReference type="Proteomes" id="UP000322915">
    <property type="component" value="Unassembled WGS sequence"/>
</dbReference>
<gene>
    <name evidence="2" type="ORF">EU509_05470</name>
</gene>